<name>W7HVY2_9PEZI</name>
<dbReference type="GO" id="GO:0005524">
    <property type="term" value="F:ATP binding"/>
    <property type="evidence" value="ECO:0007669"/>
    <property type="project" value="InterPro"/>
</dbReference>
<dbReference type="InterPro" id="IPR011009">
    <property type="entry name" value="Kinase-like_dom_sf"/>
</dbReference>
<evidence type="ECO:0000259" key="1">
    <source>
        <dbReference type="PROSITE" id="PS50011"/>
    </source>
</evidence>
<protein>
    <recommendedName>
        <fullName evidence="1">Protein kinase domain-containing protein</fullName>
    </recommendedName>
</protein>
<organism evidence="2 3">
    <name type="scientific">Drechslerella stenobrocha 248</name>
    <dbReference type="NCBI Taxonomy" id="1043628"/>
    <lineage>
        <taxon>Eukaryota</taxon>
        <taxon>Fungi</taxon>
        <taxon>Dikarya</taxon>
        <taxon>Ascomycota</taxon>
        <taxon>Pezizomycotina</taxon>
        <taxon>Orbiliomycetes</taxon>
        <taxon>Orbiliales</taxon>
        <taxon>Orbiliaceae</taxon>
        <taxon>Drechslerella</taxon>
    </lineage>
</organism>
<evidence type="ECO:0000313" key="2">
    <source>
        <dbReference type="EMBL" id="EWC47689.1"/>
    </source>
</evidence>
<sequence>MDIFQTTITAIHEIYNITIFIRSVLKKMREQEESLVQIQAKFDVEFAFLVEFKHLFFDSDRQRQYYRFLRPHMARAINVVVVELDKGLANYRLLLQSEGLDIAHLETDVDAVAGDGNTGEVQPQASSPAVAAIRDTIKRELAAKKKELKWALFTQEKLEALVDRYELWSRKLRRVMKLVLLEEGQLGSQTRINLADKQAPALRLGRTAARQIRARDVGPQDDFIPLGGEFAPKPATDRLSSTSYQIGVYTDELGDTFDAVREQHTFDIFDPHVDAQTKRQTRLRLIRSLAWLLTVDNATSSDGDDSDTPLLQCIGYFPDKGNSYPALLYALPPSDPLFRCKTLYDHLLSDPAPALGDRFFIAWYLASTISDIHTSGWVHKGICARGILISPSSKMPKPYLVGWTAARPHNKQLQEGSLSFGIRIRQQDSHKTQQVPSLESQLYMHEERYGRPVRGFESKHDIYSLGVVLLEIGLWAPIGKVFEKACQTAKEKNQLTPYTIVLKNLLKKAQEGELPRAMGQEYGRLVRRCLETNFEVADEEDDEKHTVLISQFQSLVVDRLQDCCSL</sequence>
<dbReference type="PROSITE" id="PS50011">
    <property type="entry name" value="PROTEIN_KINASE_DOM"/>
    <property type="match status" value="1"/>
</dbReference>
<dbReference type="Gene3D" id="1.10.510.10">
    <property type="entry name" value="Transferase(Phosphotransferase) domain 1"/>
    <property type="match status" value="1"/>
</dbReference>
<dbReference type="HOGENOM" id="CLU_017444_2_1_1"/>
<accession>W7HVY2</accession>
<dbReference type="PANTHER" id="PTHR37542">
    <property type="entry name" value="HELO DOMAIN-CONTAINING PROTEIN-RELATED"/>
    <property type="match status" value="1"/>
</dbReference>
<dbReference type="SUPFAM" id="SSF56112">
    <property type="entry name" value="Protein kinase-like (PK-like)"/>
    <property type="match status" value="1"/>
</dbReference>
<feature type="domain" description="Protein kinase" evidence="1">
    <location>
        <begin position="175"/>
        <end position="548"/>
    </location>
</feature>
<dbReference type="AlphaFoldDB" id="W7HVY2"/>
<dbReference type="GO" id="GO:0004672">
    <property type="term" value="F:protein kinase activity"/>
    <property type="evidence" value="ECO:0007669"/>
    <property type="project" value="InterPro"/>
</dbReference>
<dbReference type="EMBL" id="KI966408">
    <property type="protein sequence ID" value="EWC47689.1"/>
    <property type="molecule type" value="Genomic_DNA"/>
</dbReference>
<dbReference type="PANTHER" id="PTHR37542:SF3">
    <property type="entry name" value="PRION-INHIBITION AND PROPAGATION HELO DOMAIN-CONTAINING PROTEIN"/>
    <property type="match status" value="1"/>
</dbReference>
<gene>
    <name evidence="2" type="ORF">DRE_02889</name>
</gene>
<dbReference type="InterPro" id="IPR000719">
    <property type="entry name" value="Prot_kinase_dom"/>
</dbReference>
<proteinExistence type="predicted"/>
<dbReference type="Proteomes" id="UP000024837">
    <property type="component" value="Unassembled WGS sequence"/>
</dbReference>
<keyword evidence="3" id="KW-1185">Reference proteome</keyword>
<reference evidence="2 3" key="1">
    <citation type="submission" date="2013-05" db="EMBL/GenBank/DDBJ databases">
        <title>Drechslerella stenobrocha genome reveals carnivorous origination and mechanical trapping mechanism of predatory fungi.</title>
        <authorList>
            <person name="Liu X."/>
            <person name="Zhang W."/>
            <person name="Liu K."/>
        </authorList>
    </citation>
    <scope>NUCLEOTIDE SEQUENCE [LARGE SCALE GENOMIC DNA]</scope>
    <source>
        <strain evidence="2 3">248</strain>
    </source>
</reference>
<evidence type="ECO:0000313" key="3">
    <source>
        <dbReference type="Proteomes" id="UP000024837"/>
    </source>
</evidence>
<dbReference type="OrthoDB" id="1911848at2759"/>